<dbReference type="PROSITE" id="PS01167">
    <property type="entry name" value="RIBOSOMAL_L17"/>
    <property type="match status" value="1"/>
</dbReference>
<dbReference type="GO" id="GO:0003735">
    <property type="term" value="F:structural constituent of ribosome"/>
    <property type="evidence" value="ECO:0007669"/>
    <property type="project" value="InterPro"/>
</dbReference>
<dbReference type="Gene3D" id="3.90.1030.10">
    <property type="entry name" value="Ribosomal protein L17"/>
    <property type="match status" value="1"/>
</dbReference>
<evidence type="ECO:0000256" key="1">
    <source>
        <dbReference type="ARBA" id="ARBA00008777"/>
    </source>
</evidence>
<dbReference type="PANTHER" id="PTHR14413:SF16">
    <property type="entry name" value="LARGE RIBOSOMAL SUBUNIT PROTEIN BL17M"/>
    <property type="match status" value="1"/>
</dbReference>
<proteinExistence type="inferred from homology"/>
<dbReference type="Proteomes" id="UP000643207">
    <property type="component" value="Unassembled WGS sequence"/>
</dbReference>
<evidence type="ECO:0000256" key="3">
    <source>
        <dbReference type="ARBA" id="ARBA00023274"/>
    </source>
</evidence>
<keyword evidence="2 4" id="KW-0689">Ribosomal protein</keyword>
<dbReference type="Pfam" id="PF01196">
    <property type="entry name" value="Ribosomal_L17"/>
    <property type="match status" value="1"/>
</dbReference>
<evidence type="ECO:0000256" key="5">
    <source>
        <dbReference type="RuleBase" id="RU000660"/>
    </source>
</evidence>
<evidence type="ECO:0000256" key="2">
    <source>
        <dbReference type="ARBA" id="ARBA00022980"/>
    </source>
</evidence>
<dbReference type="NCBIfam" id="TIGR00059">
    <property type="entry name" value="L17"/>
    <property type="match status" value="1"/>
</dbReference>
<comment type="caution">
    <text evidence="6">The sequence shown here is derived from an EMBL/GenBank/DDBJ whole genome shotgun (WGS) entry which is preliminary data.</text>
</comment>
<accession>A0A9X0XCH4</accession>
<dbReference type="FunFam" id="3.90.1030.10:FF:000001">
    <property type="entry name" value="50S ribosomal protein L17"/>
    <property type="match status" value="1"/>
</dbReference>
<comment type="subunit">
    <text evidence="4">Part of the 50S ribosomal subunit. Contacts protein L32.</text>
</comment>
<dbReference type="GO" id="GO:0006412">
    <property type="term" value="P:translation"/>
    <property type="evidence" value="ECO:0007669"/>
    <property type="project" value="UniProtKB-UniRule"/>
</dbReference>
<comment type="similarity">
    <text evidence="1 4 5">Belongs to the bacterial ribosomal protein bL17 family.</text>
</comment>
<dbReference type="AlphaFoldDB" id="A0A9X0XCH4"/>
<evidence type="ECO:0000313" key="7">
    <source>
        <dbReference type="Proteomes" id="UP000643207"/>
    </source>
</evidence>
<dbReference type="InterPro" id="IPR036373">
    <property type="entry name" value="Ribosomal_bL17_sf"/>
</dbReference>
<evidence type="ECO:0000313" key="6">
    <source>
        <dbReference type="EMBL" id="MBL0718403.1"/>
    </source>
</evidence>
<sequence>MRHGHGLRKLNRTSSHRLAMLRNMANSLIEHEAIKTTVPKAKELRRVVEPLITLAKQPTLANKRLAFDRLRNRDNVIKLFAELGPRYQTRPGGYTRILKMGFRVGDNAPMAFVELVDRPAVDAAPVEVAAA</sequence>
<gene>
    <name evidence="4 6" type="primary">rplQ</name>
    <name evidence="6" type="ORF">JI742_00730</name>
</gene>
<dbReference type="GO" id="GO:0022625">
    <property type="term" value="C:cytosolic large ribosomal subunit"/>
    <property type="evidence" value="ECO:0007669"/>
    <property type="project" value="TreeGrafter"/>
</dbReference>
<dbReference type="PANTHER" id="PTHR14413">
    <property type="entry name" value="RIBOSOMAL PROTEIN L17"/>
    <property type="match status" value="1"/>
</dbReference>
<keyword evidence="3 4" id="KW-0687">Ribonucleoprotein</keyword>
<organism evidence="6 7">
    <name type="scientific">Aquariibacter lacus</name>
    <dbReference type="NCBI Taxonomy" id="2801332"/>
    <lineage>
        <taxon>Bacteria</taxon>
        <taxon>Pseudomonadati</taxon>
        <taxon>Pseudomonadota</taxon>
        <taxon>Betaproteobacteria</taxon>
        <taxon>Burkholderiales</taxon>
        <taxon>Sphaerotilaceae</taxon>
        <taxon>Aquariibacter</taxon>
    </lineage>
</organism>
<dbReference type="HAMAP" id="MF_01368">
    <property type="entry name" value="Ribosomal_bL17"/>
    <property type="match status" value="1"/>
</dbReference>
<name>A0A9X0XCH4_9BURK</name>
<dbReference type="InterPro" id="IPR047859">
    <property type="entry name" value="Ribosomal_bL17_CS"/>
</dbReference>
<keyword evidence="7" id="KW-1185">Reference proteome</keyword>
<dbReference type="InterPro" id="IPR000456">
    <property type="entry name" value="Ribosomal_bL17"/>
</dbReference>
<evidence type="ECO:0000256" key="4">
    <source>
        <dbReference type="HAMAP-Rule" id="MF_01368"/>
    </source>
</evidence>
<dbReference type="SUPFAM" id="SSF64263">
    <property type="entry name" value="Prokaryotic ribosomal protein L17"/>
    <property type="match status" value="1"/>
</dbReference>
<reference evidence="6 7" key="1">
    <citation type="submission" date="2021-01" db="EMBL/GenBank/DDBJ databases">
        <title>Piscinibacter sp. Jin2 Genome sequencing and assembly.</title>
        <authorList>
            <person name="Kim I."/>
        </authorList>
    </citation>
    <scope>NUCLEOTIDE SEQUENCE [LARGE SCALE GENOMIC DNA]</scope>
    <source>
        <strain evidence="6 7">Jin2</strain>
    </source>
</reference>
<dbReference type="EMBL" id="JAERRA010000001">
    <property type="protein sequence ID" value="MBL0718403.1"/>
    <property type="molecule type" value="Genomic_DNA"/>
</dbReference>
<protein>
    <recommendedName>
        <fullName evidence="4">Large ribosomal subunit protein bL17</fullName>
    </recommendedName>
</protein>
<dbReference type="RefSeq" id="WP_201823052.1">
    <property type="nucleotide sequence ID" value="NZ_JAERRA010000001.1"/>
</dbReference>